<feature type="compositionally biased region" description="Basic and acidic residues" evidence="1">
    <location>
        <begin position="23"/>
        <end position="35"/>
    </location>
</feature>
<dbReference type="OrthoDB" id="5304511at2759"/>
<organism evidence="2 3">
    <name type="scientific">Cytospora schulzeri</name>
    <dbReference type="NCBI Taxonomy" id="448051"/>
    <lineage>
        <taxon>Eukaryota</taxon>
        <taxon>Fungi</taxon>
        <taxon>Dikarya</taxon>
        <taxon>Ascomycota</taxon>
        <taxon>Pezizomycotina</taxon>
        <taxon>Sordariomycetes</taxon>
        <taxon>Sordariomycetidae</taxon>
        <taxon>Diaporthales</taxon>
        <taxon>Cytosporaceae</taxon>
        <taxon>Cytospora</taxon>
    </lineage>
</organism>
<gene>
    <name evidence="2" type="ORF">VMCG_08254</name>
</gene>
<evidence type="ECO:0000313" key="3">
    <source>
        <dbReference type="Proteomes" id="UP000283895"/>
    </source>
</evidence>
<comment type="caution">
    <text evidence="2">The sequence shown here is derived from an EMBL/GenBank/DDBJ whole genome shotgun (WGS) entry which is preliminary data.</text>
</comment>
<evidence type="ECO:0000313" key="2">
    <source>
        <dbReference type="EMBL" id="ROV94052.1"/>
    </source>
</evidence>
<accession>A0A423VSK2</accession>
<sequence length="423" mass="47444">MGLNDKREGDEGDCTQLTSISPAERRSTAAAEEHNPGANMDPARQCQVSGEGRSYLGALAPEVVDIILTQVDSVRDLGNFVTTCHFVHQCFEARREPLIHRVLQNELGPVLTDARFLRIFHYADPSGPLHLRHGRRLRPDLCQTLHRMNFLANIYITAQRRSFGDSVGGVGGEDDSQSQSQATAPPSRTERLRVLRAFYRRHISRTRPPHQGVPLGLYAAMEPWELQQVDHADHFVTRLCAALRGALACPGGRDAAAVRGGRVRRHLLARQQFGEVHAGTPEARGCRRPRPAVAAVAQQERELSDAAPAYSQFADRYSLLCFRLAFQANRAEWEASRTRRGSNASPPFGWVDGLDGRYVNWFAEALGNIPWLDLPGDEEAYRARNFCVHQWRGAGLAMWDRKRVEAIKELDPLRTFHTGWIVH</sequence>
<reference evidence="2 3" key="1">
    <citation type="submission" date="2015-09" db="EMBL/GenBank/DDBJ databases">
        <title>Host preference determinants of Valsa canker pathogens revealed by comparative genomics.</title>
        <authorList>
            <person name="Yin Z."/>
            <person name="Huang L."/>
        </authorList>
    </citation>
    <scope>NUCLEOTIDE SEQUENCE [LARGE SCALE GENOMIC DNA]</scope>
    <source>
        <strain evidence="2 3">03-1</strain>
    </source>
</reference>
<keyword evidence="3" id="KW-1185">Reference proteome</keyword>
<dbReference type="AlphaFoldDB" id="A0A423VSK2"/>
<evidence type="ECO:0000256" key="1">
    <source>
        <dbReference type="SAM" id="MobiDB-lite"/>
    </source>
</evidence>
<protein>
    <submittedName>
        <fullName evidence="2">Uncharacterized protein</fullName>
    </submittedName>
</protein>
<proteinExistence type="predicted"/>
<feature type="region of interest" description="Disordered" evidence="1">
    <location>
        <begin position="166"/>
        <end position="188"/>
    </location>
</feature>
<dbReference type="EMBL" id="LKEA01000042">
    <property type="protein sequence ID" value="ROV94052.1"/>
    <property type="molecule type" value="Genomic_DNA"/>
</dbReference>
<name>A0A423VSK2_9PEZI</name>
<dbReference type="Proteomes" id="UP000283895">
    <property type="component" value="Unassembled WGS sequence"/>
</dbReference>
<feature type="region of interest" description="Disordered" evidence="1">
    <location>
        <begin position="1"/>
        <end position="44"/>
    </location>
</feature>